<dbReference type="STRING" id="639283.Snov_3119"/>
<evidence type="ECO:0000313" key="4">
    <source>
        <dbReference type="EMBL" id="ADH90394.1"/>
    </source>
</evidence>
<sequence length="1205" mass="122848">MQNLLLTIASAIILAVAAAFAAPFVVDWTQWRPQFEAQAARVIGAPVVIRGPIDAQILPTPRIVLRDVSIGVDGGGTGLAAAEVNGRLSLNALMRGQVVADRLDIQRPRMRLVVDATGKLALPTGAVRPAGFTIAELGITDGSLELVDRANDRTFKVDDIDVTGDIAGALGPARLEGEVETDGVRRKLRVSLAAFAPDGTGKLRLGLQNVGSPLSIDADGVLSLAGGKPSFNGRAALAKAATPALRDADGTTPPADPLKGWSLAGTADVTAQAIAVSDLSLTLEAAERPVELTGTARLTSATKAQPSRLEMKLAARQIDLNAATGGAAPLAALNALAATLAPLSEIAATGTLDLSTDTVLLSGAAMREVKAGLDWTPAGWRARTIQAKLPGGARASFSGSLPSVSGKADPKAALFGGTAVLEAEDLPAFASWAAPEARTMVAGLPGGPARLAADLSVSAGRFALDKLDLTAGDARFTGTAAYSLPQDGARGRIDAVLATENVDLDMMLPAARRLVGLGMSQLDLGLSLSGKRVRYAGSSAKSVDVILKGGAEGLGIERLAIADFAGLDLTGSGRLTGLDGTSDADGRFEAKLSGSRADGLPALAQAMGLTQAEPILAAMGPTLAPVDLKLTLNSKAGRTTLEAGGQLGSLTGSGRASLTAGQVDDGRVQLDAKDGSAVLTRLGVPGLKPGLGVAKLDLTLADRLDATLAFAGARLTAKGTLGRDPEGRLQPDFALNLDGADLALLLPELAAGGARKVPANFKGTLRRDGESWRVSGLNGSIGGQALDGSLAYTSGRPVEAELSTASWSVPKALGLVAGTSTAASGETWPKGRFSAAALAGVAADLRLNVGKFELPGGLSLGEAKLRAQLGGGRLNVEDLSGSLAGGRLAGRFNLGRQGEAAQFDGHLTLTGADSGQLLAAAGIARPGVRGRVTLGLDLTGRGNSPFALASQLQGQGSLAVEGLEIAYSDPTALQYVMLATDRGLPPDQQKLVQLLNTGLSRGPLKLARAESAVSVVDGVARTSAARLAVSEQRFGLSGFLDIPALSFEATLEMEDAAREGQPAQPAAAVQWRGTLAAPERRFDITALTAAINMRALDRETKRLEAEYGRTPLTNGGQATDLPRAQYPQPAPQSSPQPAPQRAPQASPPRPPAAAAQPRTVPQSYYGQYAAPGAAAPGSAAPPLPPAVVIPSDPLLSPIMQPPLAP</sequence>
<dbReference type="GO" id="GO:0090313">
    <property type="term" value="P:regulation of protein targeting to membrane"/>
    <property type="evidence" value="ECO:0007669"/>
    <property type="project" value="TreeGrafter"/>
</dbReference>
<dbReference type="EMBL" id="CP002026">
    <property type="protein sequence ID" value="ADH90394.1"/>
    <property type="molecule type" value="Genomic_DNA"/>
</dbReference>
<proteinExistence type="predicted"/>
<feature type="compositionally biased region" description="Low complexity" evidence="1">
    <location>
        <begin position="1169"/>
        <end position="1178"/>
    </location>
</feature>
<evidence type="ECO:0000256" key="1">
    <source>
        <dbReference type="SAM" id="MobiDB-lite"/>
    </source>
</evidence>
<feature type="domain" description="AsmA" evidence="3">
    <location>
        <begin position="6"/>
        <end position="123"/>
    </location>
</feature>
<dbReference type="Proteomes" id="UP000006633">
    <property type="component" value="Chromosome"/>
</dbReference>
<name>D7A7G3_ANCN5</name>
<dbReference type="KEGG" id="sno:Snov_3119"/>
<dbReference type="OrthoDB" id="9816380at2"/>
<accession>D7A7G3</accession>
<dbReference type="RefSeq" id="WP_013167897.1">
    <property type="nucleotide sequence ID" value="NC_014217.1"/>
</dbReference>
<dbReference type="HOGENOM" id="CLU_003996_0_0_5"/>
<feature type="region of interest" description="Disordered" evidence="1">
    <location>
        <begin position="1107"/>
        <end position="1205"/>
    </location>
</feature>
<dbReference type="AlphaFoldDB" id="D7A7G3"/>
<feature type="chain" id="PRO_5003092255" evidence="2">
    <location>
        <begin position="22"/>
        <end position="1205"/>
    </location>
</feature>
<dbReference type="Pfam" id="PF05170">
    <property type="entry name" value="AsmA"/>
    <property type="match status" value="2"/>
</dbReference>
<feature type="compositionally biased region" description="Pro residues" evidence="1">
    <location>
        <begin position="1128"/>
        <end position="1151"/>
    </location>
</feature>
<feature type="domain" description="AsmA" evidence="3">
    <location>
        <begin position="818"/>
        <end position="958"/>
    </location>
</feature>
<organism evidence="4 5">
    <name type="scientific">Ancylobacter novellus (strain ATCC 8093 / DSM 506 / JCM 20403 / CCM 1077 / IAM 12100 / NBRC 12443 / NCIMB 10456)</name>
    <name type="common">Starkeya novella</name>
    <dbReference type="NCBI Taxonomy" id="639283"/>
    <lineage>
        <taxon>Bacteria</taxon>
        <taxon>Pseudomonadati</taxon>
        <taxon>Pseudomonadota</taxon>
        <taxon>Alphaproteobacteria</taxon>
        <taxon>Hyphomicrobiales</taxon>
        <taxon>Xanthobacteraceae</taxon>
        <taxon>Ancylobacter</taxon>
    </lineage>
</organism>
<dbReference type="InterPro" id="IPR007844">
    <property type="entry name" value="AsmA"/>
</dbReference>
<gene>
    <name evidence="4" type="ordered locus">Snov_3119</name>
</gene>
<evidence type="ECO:0000256" key="2">
    <source>
        <dbReference type="SAM" id="SignalP"/>
    </source>
</evidence>
<dbReference type="InterPro" id="IPR052894">
    <property type="entry name" value="AsmA-related"/>
</dbReference>
<keyword evidence="5" id="KW-1185">Reference proteome</keyword>
<evidence type="ECO:0000313" key="5">
    <source>
        <dbReference type="Proteomes" id="UP000006633"/>
    </source>
</evidence>
<dbReference type="PANTHER" id="PTHR30441:SF4">
    <property type="entry name" value="PROTEIN ASMA"/>
    <property type="match status" value="1"/>
</dbReference>
<dbReference type="eggNOG" id="COG2982">
    <property type="taxonomic scope" value="Bacteria"/>
</dbReference>
<keyword evidence="2" id="KW-0732">Signal</keyword>
<protein>
    <submittedName>
        <fullName evidence="4">AsmA family protein</fullName>
    </submittedName>
</protein>
<dbReference type="PANTHER" id="PTHR30441">
    <property type="entry name" value="DUF748 DOMAIN-CONTAINING PROTEIN"/>
    <property type="match status" value="1"/>
</dbReference>
<feature type="signal peptide" evidence="2">
    <location>
        <begin position="1"/>
        <end position="21"/>
    </location>
</feature>
<reference evidence="4 5" key="1">
    <citation type="journal article" date="2012" name="Stand. Genomic Sci.">
        <title>Complete genome sequence of the facultatively chemolithoautotrophic and methylotrophic alpha Proteobacterium Starkeya novella type strain (ATCC 8093(T)).</title>
        <authorList>
            <person name="Kappler U."/>
            <person name="Davenport K."/>
            <person name="Beatson S."/>
            <person name="Lucas S."/>
            <person name="Lapidus A."/>
            <person name="Copeland A."/>
            <person name="Berry K.W."/>
            <person name="Glavina Del Rio T."/>
            <person name="Hammon N."/>
            <person name="Dalin E."/>
            <person name="Tice H."/>
            <person name="Pitluck S."/>
            <person name="Richardson P."/>
            <person name="Bruce D."/>
            <person name="Goodwin L.A."/>
            <person name="Han C."/>
            <person name="Tapia R."/>
            <person name="Detter J.C."/>
            <person name="Chang Y.J."/>
            <person name="Jeffries C.D."/>
            <person name="Land M."/>
            <person name="Hauser L."/>
            <person name="Kyrpides N.C."/>
            <person name="Goker M."/>
            <person name="Ivanova N."/>
            <person name="Klenk H.P."/>
            <person name="Woyke T."/>
        </authorList>
    </citation>
    <scope>NUCLEOTIDE SEQUENCE [LARGE SCALE GENOMIC DNA]</scope>
    <source>
        <strain evidence="5">ATCC 8093 / DSM 506 / JCM 20403 / CCM 1077 / IAM 12100 / NBRC 12443 / NCIMB 10456</strain>
    </source>
</reference>
<dbReference type="GO" id="GO:0005886">
    <property type="term" value="C:plasma membrane"/>
    <property type="evidence" value="ECO:0007669"/>
    <property type="project" value="TreeGrafter"/>
</dbReference>
<evidence type="ECO:0000259" key="3">
    <source>
        <dbReference type="Pfam" id="PF05170"/>
    </source>
</evidence>